<accession>A0A0D2MSB8</accession>
<keyword evidence="2" id="KW-0813">Transport</keyword>
<dbReference type="Gene3D" id="3.40.50.300">
    <property type="entry name" value="P-loop containing nucleotide triphosphate hydrolases"/>
    <property type="match status" value="1"/>
</dbReference>
<feature type="non-terminal residue" evidence="10">
    <location>
        <position position="637"/>
    </location>
</feature>
<dbReference type="Pfam" id="PF00005">
    <property type="entry name" value="ABC_tran"/>
    <property type="match status" value="1"/>
</dbReference>
<dbReference type="InterPro" id="IPR003439">
    <property type="entry name" value="ABC_transporter-like_ATP-bd"/>
</dbReference>
<protein>
    <recommendedName>
        <fullName evidence="9">ABC transporter domain-containing protein</fullName>
    </recommendedName>
</protein>
<evidence type="ECO:0000256" key="8">
    <source>
        <dbReference type="SAM" id="MobiDB-lite"/>
    </source>
</evidence>
<gene>
    <name evidence="10" type="ORF">MNEG_4652</name>
</gene>
<feature type="domain" description="ABC transporter" evidence="9">
    <location>
        <begin position="130"/>
        <end position="378"/>
    </location>
</feature>
<evidence type="ECO:0000256" key="5">
    <source>
        <dbReference type="ARBA" id="ARBA00022840"/>
    </source>
</evidence>
<dbReference type="GO" id="GO:0042626">
    <property type="term" value="F:ATPase-coupled transmembrane transporter activity"/>
    <property type="evidence" value="ECO:0007669"/>
    <property type="project" value="TreeGrafter"/>
</dbReference>
<proteinExistence type="predicted"/>
<dbReference type="InterPro" id="IPR003593">
    <property type="entry name" value="AAA+_ATPase"/>
</dbReference>
<evidence type="ECO:0000313" key="11">
    <source>
        <dbReference type="Proteomes" id="UP000054498"/>
    </source>
</evidence>
<keyword evidence="7" id="KW-0472">Membrane</keyword>
<evidence type="ECO:0000259" key="9">
    <source>
        <dbReference type="PROSITE" id="PS50893"/>
    </source>
</evidence>
<dbReference type="SMART" id="SM00382">
    <property type="entry name" value="AAA"/>
    <property type="match status" value="1"/>
</dbReference>
<dbReference type="PANTHER" id="PTHR48041:SF91">
    <property type="entry name" value="ABC TRANSPORTER G FAMILY MEMBER 28"/>
    <property type="match status" value="1"/>
</dbReference>
<dbReference type="InterPro" id="IPR027417">
    <property type="entry name" value="P-loop_NTPase"/>
</dbReference>
<dbReference type="EMBL" id="KK100876">
    <property type="protein sequence ID" value="KIZ03302.1"/>
    <property type="molecule type" value="Genomic_DNA"/>
</dbReference>
<dbReference type="GO" id="GO:0016020">
    <property type="term" value="C:membrane"/>
    <property type="evidence" value="ECO:0007669"/>
    <property type="project" value="UniProtKB-SubCell"/>
</dbReference>
<dbReference type="KEGG" id="mng:MNEG_4652"/>
<dbReference type="PANTHER" id="PTHR48041">
    <property type="entry name" value="ABC TRANSPORTER G FAMILY MEMBER 28"/>
    <property type="match status" value="1"/>
</dbReference>
<comment type="subcellular location">
    <subcellularLocation>
        <location evidence="1">Membrane</location>
        <topology evidence="1">Multi-pass membrane protein</topology>
    </subcellularLocation>
</comment>
<dbReference type="PROSITE" id="PS50893">
    <property type="entry name" value="ABC_TRANSPORTER_2"/>
    <property type="match status" value="1"/>
</dbReference>
<evidence type="ECO:0000256" key="7">
    <source>
        <dbReference type="ARBA" id="ARBA00023136"/>
    </source>
</evidence>
<keyword evidence="6" id="KW-1133">Transmembrane helix</keyword>
<dbReference type="InterPro" id="IPR017871">
    <property type="entry name" value="ABC_transporter-like_CS"/>
</dbReference>
<feature type="region of interest" description="Disordered" evidence="8">
    <location>
        <begin position="444"/>
        <end position="526"/>
    </location>
</feature>
<evidence type="ECO:0000256" key="2">
    <source>
        <dbReference type="ARBA" id="ARBA00022448"/>
    </source>
</evidence>
<feature type="compositionally biased region" description="Low complexity" evidence="8">
    <location>
        <begin position="16"/>
        <end position="28"/>
    </location>
</feature>
<dbReference type="SUPFAM" id="SSF52540">
    <property type="entry name" value="P-loop containing nucleoside triphosphate hydrolases"/>
    <property type="match status" value="1"/>
</dbReference>
<keyword evidence="4" id="KW-0547">Nucleotide-binding</keyword>
<reference evidence="10 11" key="1">
    <citation type="journal article" date="2013" name="BMC Genomics">
        <title>Reconstruction of the lipid metabolism for the microalga Monoraphidium neglectum from its genome sequence reveals characteristics suitable for biofuel production.</title>
        <authorList>
            <person name="Bogen C."/>
            <person name="Al-Dilaimi A."/>
            <person name="Albersmeier A."/>
            <person name="Wichmann J."/>
            <person name="Grundmann M."/>
            <person name="Rupp O."/>
            <person name="Lauersen K.J."/>
            <person name="Blifernez-Klassen O."/>
            <person name="Kalinowski J."/>
            <person name="Goesmann A."/>
            <person name="Mussgnug J.H."/>
            <person name="Kruse O."/>
        </authorList>
    </citation>
    <scope>NUCLEOTIDE SEQUENCE [LARGE SCALE GENOMIC DNA]</scope>
    <source>
        <strain evidence="10 11">SAG 48.87</strain>
    </source>
</reference>
<evidence type="ECO:0000256" key="3">
    <source>
        <dbReference type="ARBA" id="ARBA00022692"/>
    </source>
</evidence>
<organism evidence="10 11">
    <name type="scientific">Monoraphidium neglectum</name>
    <dbReference type="NCBI Taxonomy" id="145388"/>
    <lineage>
        <taxon>Eukaryota</taxon>
        <taxon>Viridiplantae</taxon>
        <taxon>Chlorophyta</taxon>
        <taxon>core chlorophytes</taxon>
        <taxon>Chlorophyceae</taxon>
        <taxon>CS clade</taxon>
        <taxon>Sphaeropleales</taxon>
        <taxon>Selenastraceae</taxon>
        <taxon>Monoraphidium</taxon>
    </lineage>
</organism>
<sequence length="637" mass="65534">MLFIMYKPGKKKAKGAKPTAAKSSKGGALPVSATADDVALAPDQHPPLALTVAAATATAPASVAALARLAPAPRTAPGAEGDVGDDAGSDAASAAPENSGPSATGRCEVPSKDSQIILRRLTTNLRPMVLEWSDLGCAYPTGEGVKIVLQHVYGSAEPGQMLALMGPSGAGKSTLMDIISARKSVGRLSGQVLVNGRPRGPEFTRKTAYVPQSDNFLPTMTVQETAYIYASLLLPSSWGAAARKDRIAAVLAAMGLSHTADTLVGGTLPGGILLRGLSGGERKRLSIATGIISTPAVIFLDEPTSGLDSFSALSVMGYMQCMAHKGGHTVIASIHQPRAAIWAMFDTTLVLSSGLLMYFGSRDGLVPWFASLGYEYDAAMHGVPSDWVMDLVNVGFHKPQKFYGKMISSKGELEEASTAFVRHLLSSRDANGLAAIEEGRAASYSAGPSAHGPPVAPLKDADEAAAAPAQPAGPALAGGSASKRVTRFVTASEGSASDEDSAAPHAPTLVGRVPQQPPVPAAAPASAKPIAAAKMAALQAALDEHARHADVRAAPPGGGRGLRAALRRVRGGGGPGGVDGGLSPPVSPRKGGRRGSGQASWFRQFSVLLWREALSVTRNPADVAGRMLIFTWISVLI</sequence>
<feature type="compositionally biased region" description="Gly residues" evidence="8">
    <location>
        <begin position="571"/>
        <end position="580"/>
    </location>
</feature>
<evidence type="ECO:0000256" key="6">
    <source>
        <dbReference type="ARBA" id="ARBA00022989"/>
    </source>
</evidence>
<dbReference type="RefSeq" id="XP_013902321.1">
    <property type="nucleotide sequence ID" value="XM_014046867.1"/>
</dbReference>
<evidence type="ECO:0000256" key="1">
    <source>
        <dbReference type="ARBA" id="ARBA00004141"/>
    </source>
</evidence>
<dbReference type="PROSITE" id="PS00211">
    <property type="entry name" value="ABC_TRANSPORTER_1"/>
    <property type="match status" value="1"/>
</dbReference>
<keyword evidence="5" id="KW-0067">ATP-binding</keyword>
<dbReference type="GO" id="GO:0016887">
    <property type="term" value="F:ATP hydrolysis activity"/>
    <property type="evidence" value="ECO:0007669"/>
    <property type="project" value="InterPro"/>
</dbReference>
<dbReference type="CDD" id="cd03213">
    <property type="entry name" value="ABCG_EPDR"/>
    <property type="match status" value="1"/>
</dbReference>
<dbReference type="OrthoDB" id="66620at2759"/>
<dbReference type="GO" id="GO:0005524">
    <property type="term" value="F:ATP binding"/>
    <property type="evidence" value="ECO:0007669"/>
    <property type="project" value="UniProtKB-KW"/>
</dbReference>
<feature type="region of interest" description="Disordered" evidence="8">
    <location>
        <begin position="74"/>
        <end position="111"/>
    </location>
</feature>
<dbReference type="InterPro" id="IPR050352">
    <property type="entry name" value="ABCG_transporters"/>
</dbReference>
<evidence type="ECO:0000256" key="4">
    <source>
        <dbReference type="ARBA" id="ARBA00022741"/>
    </source>
</evidence>
<evidence type="ECO:0000313" key="10">
    <source>
        <dbReference type="EMBL" id="KIZ03302.1"/>
    </source>
</evidence>
<keyword evidence="3" id="KW-0812">Transmembrane</keyword>
<dbReference type="GeneID" id="25737529"/>
<feature type="region of interest" description="Disordered" evidence="8">
    <location>
        <begin position="1"/>
        <end position="29"/>
    </location>
</feature>
<feature type="compositionally biased region" description="Low complexity" evidence="8">
    <location>
        <begin position="464"/>
        <end position="483"/>
    </location>
</feature>
<dbReference type="Proteomes" id="UP000054498">
    <property type="component" value="Unassembled WGS sequence"/>
</dbReference>
<name>A0A0D2MSB8_9CHLO</name>
<keyword evidence="11" id="KW-1185">Reference proteome</keyword>
<dbReference type="AlphaFoldDB" id="A0A0D2MSB8"/>
<feature type="region of interest" description="Disordered" evidence="8">
    <location>
        <begin position="567"/>
        <end position="597"/>
    </location>
</feature>